<dbReference type="InterPro" id="IPR013557">
    <property type="entry name" value="AntA/B_antirep"/>
</dbReference>
<evidence type="ECO:0000313" key="3">
    <source>
        <dbReference type="Proteomes" id="UP000001077"/>
    </source>
</evidence>
<name>J1JMU6_9HYPH</name>
<feature type="domain" description="AntA/AntB antirepressor" evidence="1">
    <location>
        <begin position="30"/>
        <end position="100"/>
    </location>
</feature>
<dbReference type="RefSeq" id="WP_007347186.1">
    <property type="nucleotide sequence ID" value="NZ_JH725065.1"/>
</dbReference>
<dbReference type="AlphaFoldDB" id="J1JMU6"/>
<dbReference type="eggNOG" id="ENOG5032C6U">
    <property type="taxonomic scope" value="Bacteria"/>
</dbReference>
<dbReference type="EMBL" id="AILY01000019">
    <property type="protein sequence ID" value="EJF86047.1"/>
    <property type="molecule type" value="Genomic_DNA"/>
</dbReference>
<comment type="caution">
    <text evidence="2">The sequence shown here is derived from an EMBL/GenBank/DDBJ whole genome shotgun (WGS) entry which is preliminary data.</text>
</comment>
<dbReference type="HOGENOM" id="CLU_2068487_0_0_5"/>
<organism evidence="2 3">
    <name type="scientific">Bartonella rattimassiliensis 15908</name>
    <dbReference type="NCBI Taxonomy" id="1094556"/>
    <lineage>
        <taxon>Bacteria</taxon>
        <taxon>Pseudomonadati</taxon>
        <taxon>Pseudomonadota</taxon>
        <taxon>Alphaproteobacteria</taxon>
        <taxon>Hyphomicrobiales</taxon>
        <taxon>Bartonellaceae</taxon>
        <taxon>Bartonella</taxon>
    </lineage>
</organism>
<dbReference type="Proteomes" id="UP000001077">
    <property type="component" value="Unassembled WGS sequence"/>
</dbReference>
<dbReference type="Pfam" id="PF08346">
    <property type="entry name" value="AntA"/>
    <property type="match status" value="1"/>
</dbReference>
<dbReference type="STRING" id="1094556.MCY_00884"/>
<protein>
    <recommendedName>
        <fullName evidence="1">AntA/AntB antirepressor domain-containing protein</fullName>
    </recommendedName>
</protein>
<gene>
    <name evidence="2" type="ORF">MCY_00884</name>
</gene>
<dbReference type="PATRIC" id="fig|1094556.3.peg.1013"/>
<keyword evidence="3" id="KW-1185">Reference proteome</keyword>
<reference evidence="2 3" key="1">
    <citation type="submission" date="2012-03" db="EMBL/GenBank/DDBJ databases">
        <title>The Genome Sequence of Bartonella rattimassiliensis 15908.</title>
        <authorList>
            <consortium name="The Broad Institute Genome Sequencing Platform"/>
            <consortium name="The Broad Institute Genome Sequencing Center for Infectious Disease"/>
            <person name="Feldgarden M."/>
            <person name="Kirby J."/>
            <person name="Kosoy M."/>
            <person name="Birtles R."/>
            <person name="Probert W.S."/>
            <person name="Chiaraviglio L."/>
            <person name="Young S.K."/>
            <person name="Zeng Q."/>
            <person name="Gargeya S."/>
            <person name="Fitzgerald M."/>
            <person name="Haas B."/>
            <person name="Abouelleil A."/>
            <person name="Alvarado L."/>
            <person name="Arachchi H.M."/>
            <person name="Berlin A."/>
            <person name="Chapman S.B."/>
            <person name="Gearin G."/>
            <person name="Goldberg J."/>
            <person name="Griggs A."/>
            <person name="Gujja S."/>
            <person name="Hansen M."/>
            <person name="Heiman D."/>
            <person name="Howarth C."/>
            <person name="Larimer J."/>
            <person name="Lui A."/>
            <person name="MacDonald P.J.P."/>
            <person name="McCowen C."/>
            <person name="Montmayeur A."/>
            <person name="Murphy C."/>
            <person name="Neiman D."/>
            <person name="Pearson M."/>
            <person name="Priest M."/>
            <person name="Roberts A."/>
            <person name="Saif S."/>
            <person name="Shea T."/>
            <person name="Sisk P."/>
            <person name="Stolte C."/>
            <person name="Sykes S."/>
            <person name="Wortman J."/>
            <person name="Nusbaum C."/>
            <person name="Birren B."/>
        </authorList>
    </citation>
    <scope>NUCLEOTIDE SEQUENCE [LARGE SCALE GENOMIC DNA]</scope>
    <source>
        <strain evidence="2 3">15908</strain>
    </source>
</reference>
<sequence>MNTHDTNEENEQYLISEDEVEDKTGYVQMVNAHALHKRLQLQKDFDTWFNDHVEKLGLKEGVHFVFTKKEGKRKKVCTKSEIDPDDTESHHLKIYAAKEILEAEPHRNQVVILKQILRFG</sequence>
<proteinExistence type="predicted"/>
<evidence type="ECO:0000259" key="1">
    <source>
        <dbReference type="Pfam" id="PF08346"/>
    </source>
</evidence>
<evidence type="ECO:0000313" key="2">
    <source>
        <dbReference type="EMBL" id="EJF86047.1"/>
    </source>
</evidence>
<accession>J1JMU6</accession>